<dbReference type="InterPro" id="IPR005818">
    <property type="entry name" value="Histone_H1/H5_H15"/>
</dbReference>
<evidence type="ECO:0000313" key="3">
    <source>
        <dbReference type="EMBL" id="JAG49817.1"/>
    </source>
</evidence>
<dbReference type="InterPro" id="IPR036388">
    <property type="entry name" value="WH-like_DNA-bd_sf"/>
</dbReference>
<dbReference type="SMART" id="SM00526">
    <property type="entry name" value="H15"/>
    <property type="match status" value="1"/>
</dbReference>
<dbReference type="Pfam" id="PF00538">
    <property type="entry name" value="Linker_histone"/>
    <property type="match status" value="1"/>
</dbReference>
<feature type="region of interest" description="Disordered" evidence="1">
    <location>
        <begin position="114"/>
        <end position="162"/>
    </location>
</feature>
<sequence>CKIRQFVLNLAHLQASEIIHPDNMRANRTELLPKESSLEMIKEAIKFELPPGPAGRKGVSVYIIKQFISRFYNVDMTRYNFHINRALKKAIVTGELVQTKGLMGAVGSFKFPPSNTKSQTVQSSTMSRTEKKKSKKEAKKKEFKKELSGKAPTKKYGGRKVIPAKAPRKNAAAKIQWGGIRFDLVFICLCE</sequence>
<protein>
    <recommendedName>
        <fullName evidence="2">H15 domain-containing protein</fullName>
    </recommendedName>
</protein>
<feature type="domain" description="H15" evidence="2">
    <location>
        <begin position="33"/>
        <end position="113"/>
    </location>
</feature>
<dbReference type="CDD" id="cd00073">
    <property type="entry name" value="H15"/>
    <property type="match status" value="1"/>
</dbReference>
<feature type="compositionally biased region" description="Basic and acidic residues" evidence="1">
    <location>
        <begin position="139"/>
        <end position="148"/>
    </location>
</feature>
<name>A0A0K8S960_LYGHE</name>
<dbReference type="Gene3D" id="1.10.10.10">
    <property type="entry name" value="Winged helix-like DNA-binding domain superfamily/Winged helix DNA-binding domain"/>
    <property type="match status" value="1"/>
</dbReference>
<dbReference type="InterPro" id="IPR036390">
    <property type="entry name" value="WH_DNA-bd_sf"/>
</dbReference>
<accession>A0A0K8S960</accession>
<proteinExistence type="predicted"/>
<dbReference type="SUPFAM" id="SSF46785">
    <property type="entry name" value="Winged helix' DNA-binding domain"/>
    <property type="match status" value="1"/>
</dbReference>
<feature type="non-terminal residue" evidence="3">
    <location>
        <position position="1"/>
    </location>
</feature>
<dbReference type="GO" id="GO:0003677">
    <property type="term" value="F:DNA binding"/>
    <property type="evidence" value="ECO:0007669"/>
    <property type="project" value="InterPro"/>
</dbReference>
<feature type="compositionally biased region" description="Polar residues" evidence="1">
    <location>
        <begin position="114"/>
        <end position="127"/>
    </location>
</feature>
<organism evidence="3">
    <name type="scientific">Lygus hesperus</name>
    <name type="common">Western plant bug</name>
    <dbReference type="NCBI Taxonomy" id="30085"/>
    <lineage>
        <taxon>Eukaryota</taxon>
        <taxon>Metazoa</taxon>
        <taxon>Ecdysozoa</taxon>
        <taxon>Arthropoda</taxon>
        <taxon>Hexapoda</taxon>
        <taxon>Insecta</taxon>
        <taxon>Pterygota</taxon>
        <taxon>Neoptera</taxon>
        <taxon>Paraneoptera</taxon>
        <taxon>Hemiptera</taxon>
        <taxon>Heteroptera</taxon>
        <taxon>Panheteroptera</taxon>
        <taxon>Cimicomorpha</taxon>
        <taxon>Miridae</taxon>
        <taxon>Mirini</taxon>
        <taxon>Lygus</taxon>
    </lineage>
</organism>
<evidence type="ECO:0000256" key="1">
    <source>
        <dbReference type="SAM" id="MobiDB-lite"/>
    </source>
</evidence>
<dbReference type="GO" id="GO:0006334">
    <property type="term" value="P:nucleosome assembly"/>
    <property type="evidence" value="ECO:0007669"/>
    <property type="project" value="InterPro"/>
</dbReference>
<dbReference type="AlphaFoldDB" id="A0A0K8S960"/>
<evidence type="ECO:0000259" key="2">
    <source>
        <dbReference type="PROSITE" id="PS51504"/>
    </source>
</evidence>
<dbReference type="EMBL" id="GBRD01016009">
    <property type="protein sequence ID" value="JAG49817.1"/>
    <property type="molecule type" value="Transcribed_RNA"/>
</dbReference>
<dbReference type="GO" id="GO:0000786">
    <property type="term" value="C:nucleosome"/>
    <property type="evidence" value="ECO:0007669"/>
    <property type="project" value="InterPro"/>
</dbReference>
<reference evidence="3" key="1">
    <citation type="submission" date="2014-09" db="EMBL/GenBank/DDBJ databases">
        <authorList>
            <person name="Magalhaes I.L.F."/>
            <person name="Oliveira U."/>
            <person name="Santos F.R."/>
            <person name="Vidigal T.H.D.A."/>
            <person name="Brescovit A.D."/>
            <person name="Santos A.J."/>
        </authorList>
    </citation>
    <scope>NUCLEOTIDE SEQUENCE</scope>
</reference>
<dbReference type="PROSITE" id="PS51504">
    <property type="entry name" value="H15"/>
    <property type="match status" value="1"/>
</dbReference>